<reference evidence="1 2" key="1">
    <citation type="submission" date="2020-05" db="EMBL/GenBank/DDBJ databases">
        <title>Horizontal transmission and recombination maintain forever young bacterial symbiont genomes.</title>
        <authorList>
            <person name="Russell S.L."/>
            <person name="Pepper-Tunick E."/>
            <person name="Svedberg J."/>
            <person name="Byrne A."/>
            <person name="Ruelas Castillo J."/>
            <person name="Vollmers C."/>
            <person name="Beinart R.A."/>
            <person name="Corbett-Detig R."/>
        </authorList>
    </citation>
    <scope>NUCLEOTIDE SEQUENCE [LARGE SCALE GENOMIC DNA]</scope>
    <source>
        <strain evidence="1">455</strain>
    </source>
</reference>
<name>A0A853F889_9GAMM</name>
<proteinExistence type="predicted"/>
<protein>
    <submittedName>
        <fullName evidence="1">Uncharacterized protein</fullName>
    </submittedName>
</protein>
<evidence type="ECO:0000313" key="2">
    <source>
        <dbReference type="Proteomes" id="UP000568751"/>
    </source>
</evidence>
<dbReference type="Proteomes" id="UP000568751">
    <property type="component" value="Unassembled WGS sequence"/>
</dbReference>
<comment type="caution">
    <text evidence="1">The sequence shown here is derived from an EMBL/GenBank/DDBJ whole genome shotgun (WGS) entry which is preliminary data.</text>
</comment>
<organism evidence="1 2">
    <name type="scientific">Candidatus Thiodubiliella endoseptemdiera</name>
    <dbReference type="NCBI Taxonomy" id="2738886"/>
    <lineage>
        <taxon>Bacteria</taxon>
        <taxon>Pseudomonadati</taxon>
        <taxon>Pseudomonadota</taxon>
        <taxon>Gammaproteobacteria</taxon>
        <taxon>Candidatus Pseudothioglobaceae</taxon>
        <taxon>Candidatus Thiodubiliella</taxon>
    </lineage>
</organism>
<dbReference type="EMBL" id="JACCHT010000018">
    <property type="protein sequence ID" value="NYT28709.1"/>
    <property type="molecule type" value="Genomic_DNA"/>
</dbReference>
<evidence type="ECO:0000313" key="1">
    <source>
        <dbReference type="EMBL" id="NYT28709.1"/>
    </source>
</evidence>
<gene>
    <name evidence="1" type="ORF">H0A76_13185</name>
</gene>
<accession>A0A853F889</accession>
<sequence length="117" mass="13695">MTVSGVTSCGKTYFVKQLLQSSHKFIQPTLQRIIWLYKRWQPLYDEIQRTVTPRVEFVQGIPIDLETDSYIDPSVRNLIVLDDLMATGKKILNNHPFFRKGKSPKNLFCGRLNQNFY</sequence>
<dbReference type="AlphaFoldDB" id="A0A853F889"/>